<evidence type="ECO:0000313" key="4">
    <source>
        <dbReference type="EMBL" id="MDX6032653.1"/>
    </source>
</evidence>
<evidence type="ECO:0000259" key="2">
    <source>
        <dbReference type="Pfam" id="PF06812"/>
    </source>
</evidence>
<evidence type="ECO:0000259" key="3">
    <source>
        <dbReference type="Pfam" id="PF12486"/>
    </source>
</evidence>
<dbReference type="InterPro" id="IPR021069">
    <property type="entry name" value="ImpA_C"/>
</dbReference>
<evidence type="ECO:0000313" key="5">
    <source>
        <dbReference type="Proteomes" id="UP001282336"/>
    </source>
</evidence>
<proteinExistence type="predicted"/>
<dbReference type="PANTHER" id="PTHR37024:SF5">
    <property type="entry name" value="IMPA N-TERMINAL DOMAIN-CONTAINING PROTEIN"/>
    <property type="match status" value="1"/>
</dbReference>
<dbReference type="Pfam" id="PF12486">
    <property type="entry name" value="VasL"/>
    <property type="match status" value="1"/>
</dbReference>
<dbReference type="Proteomes" id="UP001282336">
    <property type="component" value="Unassembled WGS sequence"/>
</dbReference>
<gene>
    <name evidence="4" type="ORF">SIL20_14170</name>
</gene>
<feature type="domain" description="ImpA C-terminal" evidence="3">
    <location>
        <begin position="305"/>
        <end position="446"/>
    </location>
</feature>
<feature type="region of interest" description="Disordered" evidence="1">
    <location>
        <begin position="1"/>
        <end position="22"/>
    </location>
</feature>
<name>A0AAJ2VV43_9ENTR</name>
<dbReference type="RefSeq" id="WP_319629169.1">
    <property type="nucleotide sequence ID" value="NZ_JAWXRB010000004.1"/>
</dbReference>
<sequence>MRSTEPQPIRTGGDPRSFPDFGALRDEMSKQTHPARPDIHWGEVEKLALSLFEKNGIELQTGAWYTLARSHLAKCAGMNEGLSILGAMLGHQWAQFWPQSPHARVEILAGLFQRLQKVFRTFSLVSADRSSLLNLENTLGALNDTLFRQELQSVSQITPLLQQVRSAIMRLENAPSPELASTGIALSKPVESGSESAEQHVGERSPQLVYVIRQEPAVQVEVQQDAPPPPKWGRAFASGMAAAFVVSAVAFTGWHYSTRPSGEALTIDTALQPLPHPLTSAEIASLNIDTKNDKLAERWIRQTSSRLNTLAALPPDWHIQYGHGLVSQVNALWPGRPDAKQLETQWQQQLALNGMSADSLNGWHEGMSKLQELTAQLNALDGHKGKYITVSELKSQVFAATQAFNKTVPVEEQLRLMNIRENPQMIPAAQKMQTEQHLKQLITRFATATSDPKIN</sequence>
<organism evidence="4 5">
    <name type="scientific">Scandinavium lactucae</name>
    <dbReference type="NCBI Taxonomy" id="3095028"/>
    <lineage>
        <taxon>Bacteria</taxon>
        <taxon>Pseudomonadati</taxon>
        <taxon>Pseudomonadota</taxon>
        <taxon>Gammaproteobacteria</taxon>
        <taxon>Enterobacterales</taxon>
        <taxon>Enterobacteriaceae</taxon>
        <taxon>Scandinavium</taxon>
    </lineage>
</organism>
<comment type="caution">
    <text evidence="4">The sequence shown here is derived from an EMBL/GenBank/DDBJ whole genome shotgun (WGS) entry which is preliminary data.</text>
</comment>
<dbReference type="PANTHER" id="PTHR37024">
    <property type="entry name" value="TYPE VI SECRETION SYSTEM DUF2094 AND IMPA-RELATED DOMAIN PROTEIN"/>
    <property type="match status" value="1"/>
</dbReference>
<feature type="domain" description="ImpA N-terminal" evidence="2">
    <location>
        <begin position="11"/>
        <end position="111"/>
    </location>
</feature>
<dbReference type="EMBL" id="JAWXRC010000029">
    <property type="protein sequence ID" value="MDX6032653.1"/>
    <property type="molecule type" value="Genomic_DNA"/>
</dbReference>
<accession>A0AAJ2VV43</accession>
<protein>
    <submittedName>
        <fullName evidence="4">VasL domain-containing protein</fullName>
    </submittedName>
</protein>
<evidence type="ECO:0000256" key="1">
    <source>
        <dbReference type="SAM" id="MobiDB-lite"/>
    </source>
</evidence>
<dbReference type="InterPro" id="IPR010657">
    <property type="entry name" value="ImpA_N"/>
</dbReference>
<reference evidence="4" key="1">
    <citation type="submission" date="2023-11" db="EMBL/GenBank/DDBJ databases">
        <title>Scandinavium wanjuensis sp. nov., isolated from lettuce South Korea.</title>
        <authorList>
            <person name="Park J."/>
            <person name="Park S."/>
            <person name="Oh K.K."/>
            <person name="Cho G.S."/>
            <person name="Franz C.M.A.P."/>
        </authorList>
    </citation>
    <scope>NUCLEOTIDE SEQUENCE</scope>
    <source>
        <strain evidence="4">V105_12</strain>
    </source>
</reference>
<dbReference type="AlphaFoldDB" id="A0AAJ2VV43"/>
<dbReference type="Pfam" id="PF06812">
    <property type="entry name" value="ImpA_N"/>
    <property type="match status" value="1"/>
</dbReference>